<evidence type="ECO:0000256" key="6">
    <source>
        <dbReference type="ARBA" id="ARBA00023077"/>
    </source>
</evidence>
<organism evidence="15 16">
    <name type="scientific">Pelomonas parva</name>
    <dbReference type="NCBI Taxonomy" id="3299032"/>
    <lineage>
        <taxon>Bacteria</taxon>
        <taxon>Pseudomonadati</taxon>
        <taxon>Pseudomonadota</taxon>
        <taxon>Betaproteobacteria</taxon>
        <taxon>Burkholderiales</taxon>
        <taxon>Sphaerotilaceae</taxon>
        <taxon>Roseateles</taxon>
    </lineage>
</organism>
<evidence type="ECO:0000256" key="7">
    <source>
        <dbReference type="ARBA" id="ARBA00023136"/>
    </source>
</evidence>
<evidence type="ECO:0000256" key="2">
    <source>
        <dbReference type="ARBA" id="ARBA00009810"/>
    </source>
</evidence>
<evidence type="ECO:0000256" key="12">
    <source>
        <dbReference type="SAM" id="SignalP"/>
    </source>
</evidence>
<dbReference type="PANTHER" id="PTHR40980">
    <property type="entry name" value="PLUG DOMAIN-CONTAINING PROTEIN"/>
    <property type="match status" value="1"/>
</dbReference>
<keyword evidence="6 11" id="KW-0798">TonB box</keyword>
<dbReference type="InterPro" id="IPR012910">
    <property type="entry name" value="Plug_dom"/>
</dbReference>
<keyword evidence="8 15" id="KW-0675">Receptor</keyword>
<dbReference type="InterPro" id="IPR010104">
    <property type="entry name" value="TonB_rcpt_bac"/>
</dbReference>
<evidence type="ECO:0000256" key="9">
    <source>
        <dbReference type="ARBA" id="ARBA00023237"/>
    </source>
</evidence>
<dbReference type="InterPro" id="IPR036942">
    <property type="entry name" value="Beta-barrel_TonB_sf"/>
</dbReference>
<keyword evidence="5 10" id="KW-0812">Transmembrane</keyword>
<evidence type="ECO:0000313" key="15">
    <source>
        <dbReference type="EMBL" id="MFG6433771.1"/>
    </source>
</evidence>
<evidence type="ECO:0000256" key="5">
    <source>
        <dbReference type="ARBA" id="ARBA00022692"/>
    </source>
</evidence>
<comment type="caution">
    <text evidence="15">The sequence shown here is derived from an EMBL/GenBank/DDBJ whole genome shotgun (WGS) entry which is preliminary data.</text>
</comment>
<evidence type="ECO:0000256" key="10">
    <source>
        <dbReference type="PROSITE-ProRule" id="PRU01360"/>
    </source>
</evidence>
<dbReference type="Proteomes" id="UP001606210">
    <property type="component" value="Unassembled WGS sequence"/>
</dbReference>
<keyword evidence="12" id="KW-0732">Signal</keyword>
<evidence type="ECO:0000256" key="11">
    <source>
        <dbReference type="RuleBase" id="RU003357"/>
    </source>
</evidence>
<accession>A0ABW7FCW6</accession>
<dbReference type="Gene3D" id="2.170.130.10">
    <property type="entry name" value="TonB-dependent receptor, plug domain"/>
    <property type="match status" value="1"/>
</dbReference>
<keyword evidence="9 10" id="KW-0998">Cell outer membrane</keyword>
<evidence type="ECO:0000256" key="3">
    <source>
        <dbReference type="ARBA" id="ARBA00022448"/>
    </source>
</evidence>
<dbReference type="PROSITE" id="PS52016">
    <property type="entry name" value="TONB_DEPENDENT_REC_3"/>
    <property type="match status" value="1"/>
</dbReference>
<evidence type="ECO:0000256" key="8">
    <source>
        <dbReference type="ARBA" id="ARBA00023170"/>
    </source>
</evidence>
<keyword evidence="3 10" id="KW-0813">Transport</keyword>
<proteinExistence type="inferred from homology"/>
<dbReference type="PANTHER" id="PTHR40980:SF3">
    <property type="entry name" value="TONB-DEPENDENT RECEPTOR-LIKE BETA-BARREL DOMAIN-CONTAINING PROTEIN"/>
    <property type="match status" value="1"/>
</dbReference>
<reference evidence="15 16" key="1">
    <citation type="submission" date="2024-08" db="EMBL/GenBank/DDBJ databases">
        <authorList>
            <person name="Lu H."/>
        </authorList>
    </citation>
    <scope>NUCLEOTIDE SEQUENCE [LARGE SCALE GENOMIC DNA]</scope>
    <source>
        <strain evidence="15 16">LYH14W</strain>
    </source>
</reference>
<sequence>MNKYQRTAISLAAAQAALLCSGLAMAQTPAAPAAAASAPVQKVETVVVSGRRAALESAQRIKQNSDEIVDSIVADDIGKLPDQSVTEVLQRIVGVTIDRTMARSDPEHYSVEGSSVNIRGLTYVRSEVNGRDTFSANGGRALNFEDVPPELLAGVDVYKNPMATQIEGSIGGLVNLRTALPFDYNGFKGSVTAVGKYNDLTGKWSPSASGLLANSWNTDIGKVGMLLSLAHSNSRTRNDKWQIEPYYKIDGTHWVPKGAQWREENFDRDRNGLYGALQWKKNDIESSLTYFQSKYQMRWDENALFSSANPWNLVIGSDAKYNANNVFVSGTLTQPADGGVNFGADTRYMKRNSKTRDLGWNLKWRASDKWSFSTDLQIVKSDTTGFDSTVATGLLMPKEVLDLTGSTPRVVFDAGDLAALQNKANYYWAFTMEHLDRSRAEQKAWRADAKFNFDHAVLQDLSFGVRLTERDATTMKTVPDYNWAAITQTWQRGWDISDVAYLSDPRFNAPVTLHEFKNFFGGQQVSPIYVPHVSLAQNYPQSYQQIHEYHDIRCQEFTAANGWGSGCAKWAPASFGTNPAGTNEQKERTQAAYAQLRFDFTDSGTPVDGNVGLRAVRTDMRASGFTVFNYNPGITPQPGQTVGGVPVPVIASFASPMAAQQDYINVLPSLNLRFKASDALQFRAAVAKGVSRPDFSDMQAYTSMELTTTKHTEGNTLIIDAVNLTGSATGNPLLKPVKSTQIDLTAEWYFSKNGSLTLAVFNKQLSDIIVRQSATTVLRDAAGNPLNFTVTSPVNGSKGHARGFELAFQRYLDMLPGWMSGIGVQANYTYVASKTKPYNPVLSPFCASNTLDAVNLNLNINGCDTDGRTFGDLPLTNLSKNAYNLALLYDYGPLSARVAYSWRGKHLQAVNANGTRGTDGRLADGTSVAYALPTWSDDYGQVDAGLNYRFSDKFSLSVEAQNLNNAQARQLMQQNIGMMTRAINYNGRRYSVTASYSF</sequence>
<comment type="subcellular location">
    <subcellularLocation>
        <location evidence="1 10">Cell outer membrane</location>
        <topology evidence="1 10">Multi-pass membrane protein</topology>
    </subcellularLocation>
</comment>
<feature type="chain" id="PRO_5046362844" evidence="12">
    <location>
        <begin position="27"/>
        <end position="998"/>
    </location>
</feature>
<evidence type="ECO:0000259" key="14">
    <source>
        <dbReference type="Pfam" id="PF07715"/>
    </source>
</evidence>
<feature type="domain" description="TonB-dependent receptor plug" evidence="14">
    <location>
        <begin position="63"/>
        <end position="172"/>
    </location>
</feature>
<feature type="signal peptide" evidence="12">
    <location>
        <begin position="1"/>
        <end position="26"/>
    </location>
</feature>
<dbReference type="Pfam" id="PF00593">
    <property type="entry name" value="TonB_dep_Rec_b-barrel"/>
    <property type="match status" value="1"/>
</dbReference>
<gene>
    <name evidence="15" type="ORF">ACG00Y_27965</name>
</gene>
<feature type="domain" description="TonB-dependent receptor-like beta-barrel" evidence="13">
    <location>
        <begin position="416"/>
        <end position="963"/>
    </location>
</feature>
<dbReference type="InterPro" id="IPR037066">
    <property type="entry name" value="Plug_dom_sf"/>
</dbReference>
<comment type="similarity">
    <text evidence="2 10 11">Belongs to the TonB-dependent receptor family.</text>
</comment>
<name>A0ABW7FCW6_9BURK</name>
<dbReference type="SUPFAM" id="SSF56935">
    <property type="entry name" value="Porins"/>
    <property type="match status" value="1"/>
</dbReference>
<evidence type="ECO:0000256" key="1">
    <source>
        <dbReference type="ARBA" id="ARBA00004571"/>
    </source>
</evidence>
<keyword evidence="4 10" id="KW-1134">Transmembrane beta strand</keyword>
<evidence type="ECO:0000313" key="16">
    <source>
        <dbReference type="Proteomes" id="UP001606210"/>
    </source>
</evidence>
<protein>
    <submittedName>
        <fullName evidence="15">TonB-dependent receptor</fullName>
    </submittedName>
</protein>
<dbReference type="Pfam" id="PF07715">
    <property type="entry name" value="Plug"/>
    <property type="match status" value="1"/>
</dbReference>
<dbReference type="InterPro" id="IPR000531">
    <property type="entry name" value="Beta-barrel_TonB"/>
</dbReference>
<evidence type="ECO:0000256" key="4">
    <source>
        <dbReference type="ARBA" id="ARBA00022452"/>
    </source>
</evidence>
<dbReference type="InterPro" id="IPR039426">
    <property type="entry name" value="TonB-dep_rcpt-like"/>
</dbReference>
<dbReference type="Gene3D" id="2.40.170.20">
    <property type="entry name" value="TonB-dependent receptor, beta-barrel domain"/>
    <property type="match status" value="1"/>
</dbReference>
<keyword evidence="7 10" id="KW-0472">Membrane</keyword>
<dbReference type="RefSeq" id="WP_394484805.1">
    <property type="nucleotide sequence ID" value="NZ_JBIGHV010000015.1"/>
</dbReference>
<keyword evidence="16" id="KW-1185">Reference proteome</keyword>
<dbReference type="NCBIfam" id="TIGR01782">
    <property type="entry name" value="TonB-Xanth-Caul"/>
    <property type="match status" value="1"/>
</dbReference>
<dbReference type="EMBL" id="JBIGHV010000015">
    <property type="protein sequence ID" value="MFG6433771.1"/>
    <property type="molecule type" value="Genomic_DNA"/>
</dbReference>
<evidence type="ECO:0000259" key="13">
    <source>
        <dbReference type="Pfam" id="PF00593"/>
    </source>
</evidence>